<dbReference type="InterPro" id="IPR007111">
    <property type="entry name" value="NACHT_NTPase"/>
</dbReference>
<keyword evidence="2" id="KW-0067">ATP-binding</keyword>
<dbReference type="PANTHER" id="PTHR46844">
    <property type="entry name" value="SLR5058 PROTEIN"/>
    <property type="match status" value="1"/>
</dbReference>
<dbReference type="Gene3D" id="3.40.50.300">
    <property type="entry name" value="P-loop containing nucleotide triphosphate hydrolases"/>
    <property type="match status" value="1"/>
</dbReference>
<organism evidence="4 5">
    <name type="scientific">Nocardiopsis sediminis</name>
    <dbReference type="NCBI Taxonomy" id="1778267"/>
    <lineage>
        <taxon>Bacteria</taxon>
        <taxon>Bacillati</taxon>
        <taxon>Actinomycetota</taxon>
        <taxon>Actinomycetes</taxon>
        <taxon>Streptosporangiales</taxon>
        <taxon>Nocardiopsidaceae</taxon>
        <taxon>Nocardiopsis</taxon>
    </lineage>
</organism>
<dbReference type="InterPro" id="IPR027417">
    <property type="entry name" value="P-loop_NTPase"/>
</dbReference>
<evidence type="ECO:0000313" key="5">
    <source>
        <dbReference type="Proteomes" id="UP001595847"/>
    </source>
</evidence>
<dbReference type="PROSITE" id="PS50837">
    <property type="entry name" value="NACHT"/>
    <property type="match status" value="1"/>
</dbReference>
<comment type="caution">
    <text evidence="4">The sequence shown here is derived from an EMBL/GenBank/DDBJ whole genome shotgun (WGS) entry which is preliminary data.</text>
</comment>
<keyword evidence="1" id="KW-0547">Nucleotide-binding</keyword>
<proteinExistence type="predicted"/>
<dbReference type="EMBL" id="JBHSBH010000007">
    <property type="protein sequence ID" value="MFC3996302.1"/>
    <property type="molecule type" value="Genomic_DNA"/>
</dbReference>
<name>A0ABV8FKE5_9ACTN</name>
<evidence type="ECO:0000256" key="2">
    <source>
        <dbReference type="ARBA" id="ARBA00022840"/>
    </source>
</evidence>
<protein>
    <submittedName>
        <fullName evidence="4">NACHT domain-containing protein</fullName>
    </submittedName>
</protein>
<dbReference type="SUPFAM" id="SSF52540">
    <property type="entry name" value="P-loop containing nucleoside triphosphate hydrolases"/>
    <property type="match status" value="1"/>
</dbReference>
<gene>
    <name evidence="4" type="ORF">ACFOVU_10275</name>
</gene>
<sequence length="1098" mass="122001">MIDPALRLGAAVVGTACRLWVGDIPFATDVTASVTDLIRERVSGRLERRKLERRFEDFEEAVAQRVLGYLEHEFRGLPENEREAAILAVADTFERAELNNRDLFERDLDPLFLERHLRQWAPRITRDLSSAGIGVYDRVLPECCAYVMATLTTLPDFHAEAFTELLRRDTIILDQLAEILERLPRATADGIGDDAEAAFVTAYRRKAAERWDVLELFGTDAHTRMYPLTPAYLSLNVTFPSSFTGDVDATSSKFEWKRPRRGVQRVEEALAGVTRLLLRGSAGAGKTTLLHWLAVRASRDDFPNELASWHGLIPLVIPLRQYVGKELPEPEEFIRNTGRHLAAEAPKNWIHGLLGAGRAVLLVDGVDELPGPQREKARHWLRDLVRDYPLCRFVVTSRPAAADEDWLTREDFVSAELEPLRDSDISAFIRSWHEAVRSDTADAEACERLTSYERELTEKVLGQRHLRNIASTPLLCALLCALYRDRHTALPRDRMEVYDAALSMLLKERDEQRGIHVEGAQLSRTEKVLLLQELAKWLIQNGASDAPYATARRRVAHILASLHRVGGEPDEVFDHLLIRSGLLTSPAVGRVSFIHRTFEEYLAAKALVEDDSLPMLVNNAHDDQWREVVVMAAGHARPQQREELIRGLLDRADRAETFGDVLLAVAFSCLETSPLLSPEVREQVERRVSGILPPRTPAQVQALITMGESALRLLADTPITNSLEAEGTIQTASEIGGAESIPIIARASVLPDPTAWIAVEGAWHAYLSAEFAQQVFPHWPHHRRDFTSPAAQFPLVSEYMPHVKQLHLTGGGTTGLHGLHNLKALQTLILHSQPDDAWHVSLTPLTGVLPTLLSLSFTGATRTRSIAPAFDHPLEHLTLRGAQEVQDIELLATFPRLRQLAVVEELPLPPLSRILPAGQPLQHLVLARINGYTDLRVLEGLEPGVRRLSLDDWPHLHSLIGIEAVADRLTTLDCINSGTVAREPTDLAALISAAKLTQLRLSEAIADANARVLASLPALTELEIVYSGTRRPARSVAAIPGLRILRLAGRGPVDLRDLAGIPNLTVELHLRELQEVIGADFLGAGSRVVRTPRSRTQS</sequence>
<evidence type="ECO:0000313" key="4">
    <source>
        <dbReference type="EMBL" id="MFC3996302.1"/>
    </source>
</evidence>
<feature type="domain" description="NACHT" evidence="3">
    <location>
        <begin position="274"/>
        <end position="609"/>
    </location>
</feature>
<reference evidence="5" key="1">
    <citation type="journal article" date="2019" name="Int. J. Syst. Evol. Microbiol.">
        <title>The Global Catalogue of Microorganisms (GCM) 10K type strain sequencing project: providing services to taxonomists for standard genome sequencing and annotation.</title>
        <authorList>
            <consortium name="The Broad Institute Genomics Platform"/>
            <consortium name="The Broad Institute Genome Sequencing Center for Infectious Disease"/>
            <person name="Wu L."/>
            <person name="Ma J."/>
        </authorList>
    </citation>
    <scope>NUCLEOTIDE SEQUENCE [LARGE SCALE GENOMIC DNA]</scope>
    <source>
        <strain evidence="5">TBRC 1826</strain>
    </source>
</reference>
<evidence type="ECO:0000256" key="1">
    <source>
        <dbReference type="ARBA" id="ARBA00022741"/>
    </source>
</evidence>
<dbReference type="Gene3D" id="3.80.10.10">
    <property type="entry name" value="Ribonuclease Inhibitor"/>
    <property type="match status" value="1"/>
</dbReference>
<dbReference type="InterPro" id="IPR032675">
    <property type="entry name" value="LRR_dom_sf"/>
</dbReference>
<evidence type="ECO:0000259" key="3">
    <source>
        <dbReference type="PROSITE" id="PS50837"/>
    </source>
</evidence>
<keyword evidence="5" id="KW-1185">Reference proteome</keyword>
<dbReference type="RefSeq" id="WP_378532230.1">
    <property type="nucleotide sequence ID" value="NZ_JBHSBH010000007.1"/>
</dbReference>
<dbReference type="SUPFAM" id="SSF52047">
    <property type="entry name" value="RNI-like"/>
    <property type="match status" value="1"/>
</dbReference>
<accession>A0ABV8FKE5</accession>
<dbReference type="InterPro" id="IPR054547">
    <property type="entry name" value="NNH1"/>
</dbReference>
<dbReference type="Pfam" id="PF05729">
    <property type="entry name" value="NACHT"/>
    <property type="match status" value="1"/>
</dbReference>
<dbReference type="PANTHER" id="PTHR46844:SF1">
    <property type="entry name" value="SLR5058 PROTEIN"/>
    <property type="match status" value="1"/>
</dbReference>
<dbReference type="Proteomes" id="UP001595847">
    <property type="component" value="Unassembled WGS sequence"/>
</dbReference>
<dbReference type="Pfam" id="PF22733">
    <property type="entry name" value="NNH1"/>
    <property type="match status" value="1"/>
</dbReference>